<evidence type="ECO:0000313" key="11">
    <source>
        <dbReference type="EMBL" id="MDG4474825.1"/>
    </source>
</evidence>
<evidence type="ECO:0000313" key="12">
    <source>
        <dbReference type="Proteomes" id="UP001154240"/>
    </source>
</evidence>
<evidence type="ECO:0000256" key="8">
    <source>
        <dbReference type="ARBA" id="ARBA00022842"/>
    </source>
</evidence>
<comment type="cofactor">
    <cofactor evidence="1">
        <name>Mg(2+)</name>
        <dbReference type="ChEBI" id="CHEBI:18420"/>
    </cofactor>
</comment>
<dbReference type="CDD" id="cd05403">
    <property type="entry name" value="NT_KNTase_like"/>
    <property type="match status" value="1"/>
</dbReference>
<keyword evidence="2" id="KW-1277">Toxin-antitoxin system</keyword>
<feature type="domain" description="Polymerase nucleotidyl transferase" evidence="10">
    <location>
        <begin position="14"/>
        <end position="88"/>
    </location>
</feature>
<dbReference type="PANTHER" id="PTHR33571">
    <property type="entry name" value="SSL8005 PROTEIN"/>
    <property type="match status" value="1"/>
</dbReference>
<dbReference type="EMBL" id="JAPHEH010000001">
    <property type="protein sequence ID" value="MDG4474825.1"/>
    <property type="molecule type" value="Genomic_DNA"/>
</dbReference>
<dbReference type="Gene3D" id="3.30.460.10">
    <property type="entry name" value="Beta Polymerase, domain 2"/>
    <property type="match status" value="1"/>
</dbReference>
<dbReference type="InterPro" id="IPR002934">
    <property type="entry name" value="Polymerase_NTP_transf_dom"/>
</dbReference>
<keyword evidence="3" id="KW-0808">Transferase</keyword>
<keyword evidence="8" id="KW-0460">Magnesium</keyword>
<dbReference type="InterPro" id="IPR043519">
    <property type="entry name" value="NT_sf"/>
</dbReference>
<reference evidence="11" key="1">
    <citation type="journal article" date="2022" name="bioRxiv">
        <title>Thiovibrio frasassiensisgen. nov., sp. nov., an autotrophic, elemental sulfur disproportionating bacterium isolated from sulfidic karst sediment, and proposal of Thiovibrionaceae fam. nov.</title>
        <authorList>
            <person name="Aronson H."/>
            <person name="Thomas C."/>
            <person name="Bhattacharyya M."/>
            <person name="Eckstein S."/>
            <person name="Jensen S."/>
            <person name="Barco R."/>
            <person name="Macalady J."/>
            <person name="Amend J."/>
        </authorList>
    </citation>
    <scope>NUCLEOTIDE SEQUENCE</scope>
    <source>
        <strain evidence="11">RS19-109</strain>
    </source>
</reference>
<dbReference type="Pfam" id="PF01909">
    <property type="entry name" value="NTP_transf_2"/>
    <property type="match status" value="1"/>
</dbReference>
<evidence type="ECO:0000256" key="4">
    <source>
        <dbReference type="ARBA" id="ARBA00022695"/>
    </source>
</evidence>
<evidence type="ECO:0000256" key="6">
    <source>
        <dbReference type="ARBA" id="ARBA00022741"/>
    </source>
</evidence>
<keyword evidence="12" id="KW-1185">Reference proteome</keyword>
<sequence length="96" mass="10828">MKTKQQIIEILTSCKPEVEKNFGVKRLALFGSYARGEQKPDSDVDILVEVGPEIGLEFVTLADRIEQLLGEPVELVSTRAIKPKFLQHISKDLEYV</sequence>
<comment type="similarity">
    <text evidence="9">Belongs to the MntA antitoxin family.</text>
</comment>
<name>A0A9X4MES6_9BACT</name>
<dbReference type="GO" id="GO:0005524">
    <property type="term" value="F:ATP binding"/>
    <property type="evidence" value="ECO:0007669"/>
    <property type="project" value="UniProtKB-KW"/>
</dbReference>
<dbReference type="Proteomes" id="UP001154240">
    <property type="component" value="Unassembled WGS sequence"/>
</dbReference>
<dbReference type="PANTHER" id="PTHR33571:SF14">
    <property type="entry name" value="PROTEIN ADENYLYLTRANSFERASE MJ0435-RELATED"/>
    <property type="match status" value="1"/>
</dbReference>
<protein>
    <submittedName>
        <fullName evidence="11">Nucleotidyltransferase family protein</fullName>
    </submittedName>
</protein>
<gene>
    <name evidence="11" type="ORF">OLX77_01455</name>
</gene>
<evidence type="ECO:0000256" key="2">
    <source>
        <dbReference type="ARBA" id="ARBA00022649"/>
    </source>
</evidence>
<evidence type="ECO:0000259" key="10">
    <source>
        <dbReference type="Pfam" id="PF01909"/>
    </source>
</evidence>
<evidence type="ECO:0000256" key="3">
    <source>
        <dbReference type="ARBA" id="ARBA00022679"/>
    </source>
</evidence>
<evidence type="ECO:0000256" key="5">
    <source>
        <dbReference type="ARBA" id="ARBA00022723"/>
    </source>
</evidence>
<dbReference type="GO" id="GO:0046872">
    <property type="term" value="F:metal ion binding"/>
    <property type="evidence" value="ECO:0007669"/>
    <property type="project" value="UniProtKB-KW"/>
</dbReference>
<organism evidence="11 12">
    <name type="scientific">Thiovibrio frasassiensis</name>
    <dbReference type="NCBI Taxonomy" id="2984131"/>
    <lineage>
        <taxon>Bacteria</taxon>
        <taxon>Pseudomonadati</taxon>
        <taxon>Thermodesulfobacteriota</taxon>
        <taxon>Desulfobulbia</taxon>
        <taxon>Desulfobulbales</taxon>
        <taxon>Thiovibrionaceae</taxon>
        <taxon>Thiovibrio</taxon>
    </lineage>
</organism>
<keyword evidence="5" id="KW-0479">Metal-binding</keyword>
<keyword evidence="6" id="KW-0547">Nucleotide-binding</keyword>
<dbReference type="RefSeq" id="WP_307631805.1">
    <property type="nucleotide sequence ID" value="NZ_JAPHEH010000001.1"/>
</dbReference>
<accession>A0A9X4MES6</accession>
<dbReference type="InterPro" id="IPR052038">
    <property type="entry name" value="Type-VII_TA_antitoxin"/>
</dbReference>
<evidence type="ECO:0000256" key="9">
    <source>
        <dbReference type="ARBA" id="ARBA00038276"/>
    </source>
</evidence>
<keyword evidence="7" id="KW-0067">ATP-binding</keyword>
<dbReference type="AlphaFoldDB" id="A0A9X4MES6"/>
<comment type="caution">
    <text evidence="11">The sequence shown here is derived from an EMBL/GenBank/DDBJ whole genome shotgun (WGS) entry which is preliminary data.</text>
</comment>
<keyword evidence="4" id="KW-0548">Nucleotidyltransferase</keyword>
<evidence type="ECO:0000256" key="7">
    <source>
        <dbReference type="ARBA" id="ARBA00022840"/>
    </source>
</evidence>
<evidence type="ECO:0000256" key="1">
    <source>
        <dbReference type="ARBA" id="ARBA00001946"/>
    </source>
</evidence>
<dbReference type="GO" id="GO:0016779">
    <property type="term" value="F:nucleotidyltransferase activity"/>
    <property type="evidence" value="ECO:0007669"/>
    <property type="project" value="UniProtKB-KW"/>
</dbReference>
<proteinExistence type="inferred from homology"/>
<reference evidence="11" key="2">
    <citation type="submission" date="2022-10" db="EMBL/GenBank/DDBJ databases">
        <authorList>
            <person name="Aronson H.S."/>
        </authorList>
    </citation>
    <scope>NUCLEOTIDE SEQUENCE</scope>
    <source>
        <strain evidence="11">RS19-109</strain>
    </source>
</reference>
<dbReference type="SUPFAM" id="SSF81301">
    <property type="entry name" value="Nucleotidyltransferase"/>
    <property type="match status" value="1"/>
</dbReference>